<organism evidence="2 3">
    <name type="scientific">Fertoeibacter niger</name>
    <dbReference type="NCBI Taxonomy" id="2656921"/>
    <lineage>
        <taxon>Bacteria</taxon>
        <taxon>Pseudomonadati</taxon>
        <taxon>Pseudomonadota</taxon>
        <taxon>Alphaproteobacteria</taxon>
        <taxon>Rhodobacterales</taxon>
        <taxon>Paracoccaceae</taxon>
        <taxon>Fertoeibacter</taxon>
    </lineage>
</organism>
<reference evidence="2" key="1">
    <citation type="submission" date="2020-05" db="EMBL/GenBank/DDBJ databases">
        <title>Fertoebacter nigrum gen. nov., sp. nov., a new member of the family Rhodobacteraceae.</title>
        <authorList>
            <person name="Szuroczki S."/>
            <person name="Abbaszade G."/>
            <person name="Buni D."/>
            <person name="Schumann P."/>
            <person name="Toth E."/>
        </authorList>
    </citation>
    <scope>NUCLEOTIDE SEQUENCE</scope>
    <source>
        <strain evidence="2">RG-N-1a</strain>
    </source>
</reference>
<accession>A0A8X8H0V2</accession>
<sequence>MKLLNFFKSFKNDESGAVTVDWVVLTAAIVGLGLVVMTTVSTGMRTAATSISTDLGTNMTSAAALN</sequence>
<evidence type="ECO:0000313" key="2">
    <source>
        <dbReference type="EMBL" id="NUB44159.1"/>
    </source>
</evidence>
<comment type="caution">
    <text evidence="2">The sequence shown here is derived from an EMBL/GenBank/DDBJ whole genome shotgun (WGS) entry which is preliminary data.</text>
</comment>
<dbReference type="RefSeq" id="WP_152824619.1">
    <property type="nucleotide sequence ID" value="NZ_WHUT02000003.1"/>
</dbReference>
<keyword evidence="1" id="KW-0812">Transmembrane</keyword>
<gene>
    <name evidence="2" type="ORF">GEU84_007180</name>
</gene>
<proteinExistence type="predicted"/>
<feature type="transmembrane region" description="Helical" evidence="1">
    <location>
        <begin position="20"/>
        <end position="40"/>
    </location>
</feature>
<dbReference type="Proteomes" id="UP000484076">
    <property type="component" value="Unassembled WGS sequence"/>
</dbReference>
<dbReference type="AlphaFoldDB" id="A0A8X8H0V2"/>
<keyword evidence="1" id="KW-1133">Transmembrane helix</keyword>
<keyword evidence="3" id="KW-1185">Reference proteome</keyword>
<keyword evidence="1" id="KW-0472">Membrane</keyword>
<evidence type="ECO:0000256" key="1">
    <source>
        <dbReference type="SAM" id="Phobius"/>
    </source>
</evidence>
<dbReference type="EMBL" id="WHUT02000003">
    <property type="protein sequence ID" value="NUB44159.1"/>
    <property type="molecule type" value="Genomic_DNA"/>
</dbReference>
<name>A0A8X8H0V2_9RHOB</name>
<protein>
    <submittedName>
        <fullName evidence="2">Pilus assembly protein</fullName>
    </submittedName>
</protein>
<evidence type="ECO:0000313" key="3">
    <source>
        <dbReference type="Proteomes" id="UP000484076"/>
    </source>
</evidence>